<dbReference type="Gene3D" id="3.30.70.270">
    <property type="match status" value="1"/>
</dbReference>
<feature type="domain" description="CHASE" evidence="9">
    <location>
        <begin position="73"/>
        <end position="305"/>
    </location>
</feature>
<keyword evidence="12" id="KW-1185">Reference proteome</keyword>
<dbReference type="Pfam" id="PF01590">
    <property type="entry name" value="GAF"/>
    <property type="match status" value="2"/>
</dbReference>
<evidence type="ECO:0000256" key="5">
    <source>
        <dbReference type="ARBA" id="ARBA00022989"/>
    </source>
</evidence>
<dbReference type="PROSITE" id="PS50839">
    <property type="entry name" value="CHASE"/>
    <property type="match status" value="1"/>
</dbReference>
<feature type="transmembrane region" description="Helical" evidence="8">
    <location>
        <begin position="12"/>
        <end position="31"/>
    </location>
</feature>
<dbReference type="SUPFAM" id="SSF55781">
    <property type="entry name" value="GAF domain-like"/>
    <property type="match status" value="3"/>
</dbReference>
<feature type="transmembrane region" description="Helical" evidence="8">
    <location>
        <begin position="316"/>
        <end position="338"/>
    </location>
</feature>
<evidence type="ECO:0000313" key="12">
    <source>
        <dbReference type="Proteomes" id="UP000317839"/>
    </source>
</evidence>
<evidence type="ECO:0000256" key="2">
    <source>
        <dbReference type="ARBA" id="ARBA00004370"/>
    </source>
</evidence>
<proteinExistence type="predicted"/>
<evidence type="ECO:0000256" key="4">
    <source>
        <dbReference type="ARBA" id="ARBA00022692"/>
    </source>
</evidence>
<organism evidence="11 12">
    <name type="scientific">Aliikangiella marina</name>
    <dbReference type="NCBI Taxonomy" id="1712262"/>
    <lineage>
        <taxon>Bacteria</taxon>
        <taxon>Pseudomonadati</taxon>
        <taxon>Pseudomonadota</taxon>
        <taxon>Gammaproteobacteria</taxon>
        <taxon>Oceanospirillales</taxon>
        <taxon>Pleioneaceae</taxon>
        <taxon>Aliikangiella</taxon>
    </lineage>
</organism>
<dbReference type="InterPro" id="IPR006189">
    <property type="entry name" value="CHASE_dom"/>
</dbReference>
<dbReference type="PANTHER" id="PTHR45138:SF9">
    <property type="entry name" value="DIGUANYLATE CYCLASE DGCM-RELATED"/>
    <property type="match status" value="1"/>
</dbReference>
<dbReference type="FunFam" id="3.30.70.270:FF:000001">
    <property type="entry name" value="Diguanylate cyclase domain protein"/>
    <property type="match status" value="1"/>
</dbReference>
<dbReference type="InterPro" id="IPR043128">
    <property type="entry name" value="Rev_trsase/Diguanyl_cyclase"/>
</dbReference>
<keyword evidence="4 8" id="KW-0812">Transmembrane</keyword>
<dbReference type="PROSITE" id="PS50887">
    <property type="entry name" value="GGDEF"/>
    <property type="match status" value="1"/>
</dbReference>
<dbReference type="SMART" id="SM00267">
    <property type="entry name" value="GGDEF"/>
    <property type="match status" value="1"/>
</dbReference>
<evidence type="ECO:0000256" key="1">
    <source>
        <dbReference type="ARBA" id="ARBA00001946"/>
    </source>
</evidence>
<name>A0A545T4F7_9GAMM</name>
<dbReference type="EMBL" id="VIKR01000005">
    <property type="protein sequence ID" value="TQV72075.1"/>
    <property type="molecule type" value="Genomic_DNA"/>
</dbReference>
<keyword evidence="6 8" id="KW-0472">Membrane</keyword>
<dbReference type="GO" id="GO:0052621">
    <property type="term" value="F:diguanylate cyclase activity"/>
    <property type="evidence" value="ECO:0007669"/>
    <property type="project" value="UniProtKB-EC"/>
</dbReference>
<dbReference type="EC" id="2.7.7.65" evidence="3"/>
<dbReference type="InterPro" id="IPR000160">
    <property type="entry name" value="GGDEF_dom"/>
</dbReference>
<dbReference type="AlphaFoldDB" id="A0A545T4F7"/>
<dbReference type="Pfam" id="PF00990">
    <property type="entry name" value="GGDEF"/>
    <property type="match status" value="1"/>
</dbReference>
<dbReference type="Gene3D" id="3.30.450.40">
    <property type="match status" value="3"/>
</dbReference>
<evidence type="ECO:0000313" key="11">
    <source>
        <dbReference type="EMBL" id="TQV72075.1"/>
    </source>
</evidence>
<dbReference type="InterPro" id="IPR042240">
    <property type="entry name" value="CHASE_sf"/>
</dbReference>
<dbReference type="SUPFAM" id="SSF55073">
    <property type="entry name" value="Nucleotide cyclase"/>
    <property type="match status" value="1"/>
</dbReference>
<comment type="catalytic activity">
    <reaction evidence="7">
        <text>2 GTP = 3',3'-c-di-GMP + 2 diphosphate</text>
        <dbReference type="Rhea" id="RHEA:24898"/>
        <dbReference type="ChEBI" id="CHEBI:33019"/>
        <dbReference type="ChEBI" id="CHEBI:37565"/>
        <dbReference type="ChEBI" id="CHEBI:58805"/>
        <dbReference type="EC" id="2.7.7.65"/>
    </reaction>
</comment>
<comment type="subcellular location">
    <subcellularLocation>
        <location evidence="2">Membrane</location>
    </subcellularLocation>
</comment>
<dbReference type="Proteomes" id="UP000317839">
    <property type="component" value="Unassembled WGS sequence"/>
</dbReference>
<protein>
    <recommendedName>
        <fullName evidence="3">diguanylate cyclase</fullName>
        <ecNumber evidence="3">2.7.7.65</ecNumber>
    </recommendedName>
</protein>
<evidence type="ECO:0000256" key="8">
    <source>
        <dbReference type="SAM" id="Phobius"/>
    </source>
</evidence>
<dbReference type="OrthoDB" id="73375at2"/>
<accession>A0A545T4F7</accession>
<comment type="cofactor">
    <cofactor evidence="1">
        <name>Mg(2+)</name>
        <dbReference type="ChEBI" id="CHEBI:18420"/>
    </cofactor>
</comment>
<reference evidence="11 12" key="1">
    <citation type="submission" date="2019-06" db="EMBL/GenBank/DDBJ databases">
        <title>Draft genome of Aliikangiella marina GYP-15.</title>
        <authorList>
            <person name="Wang G."/>
        </authorList>
    </citation>
    <scope>NUCLEOTIDE SEQUENCE [LARGE SCALE GENOMIC DNA]</scope>
    <source>
        <strain evidence="11 12">GYP-15</strain>
    </source>
</reference>
<dbReference type="RefSeq" id="WP_142943403.1">
    <property type="nucleotide sequence ID" value="NZ_VIKR01000005.1"/>
</dbReference>
<evidence type="ECO:0000256" key="7">
    <source>
        <dbReference type="ARBA" id="ARBA00034247"/>
    </source>
</evidence>
<dbReference type="CDD" id="cd01949">
    <property type="entry name" value="GGDEF"/>
    <property type="match status" value="1"/>
</dbReference>
<dbReference type="GO" id="GO:0043709">
    <property type="term" value="P:cell adhesion involved in single-species biofilm formation"/>
    <property type="evidence" value="ECO:0007669"/>
    <property type="project" value="TreeGrafter"/>
</dbReference>
<feature type="domain" description="GGDEF" evidence="10">
    <location>
        <begin position="964"/>
        <end position="1101"/>
    </location>
</feature>
<sequence length="1112" mass="126235">MDPKLTRGYLPVVLVLLLGVGFTVTLTWSLLDRESRFQLNQFEKDATLYADAVEKALERRSNVVSDLANYFYLNENLSRKAFSQIAQTYLARDLSIQALEWIPLVRKADRSAFELQAKKDYPNFQFTDKDPQGNIIRAGERDVYFPVYYVEPYLGNESALGYSSIGSSIRNEMINRAIKTASPVASSRVDLLQVPEFQSGLFVFTPVFHNKLTQSLTQLDLGNLKGFTLGVFKLSSITSRALEQQKHLPLNLLLFNSSHASADSFLYGHDSKGRHQFEFESNMLETRSLIYQHDFNLMGRHWQVIIKPEAGKYSALSLNLMFVFMFGLGISIYVAWLVSRVRKKQIAEAELLSQEMTTAQLILNNKDTTLMRQNNALTHLTQSINQFSESLSESLEDITETASVTLNAGSVSAWFFNDDKKIIQCFDYYDLTNKEHLSGFEMHAENYPLFFNAILNGEVIVADDVLKDSRTRELEDDYITRFDTKSLLSVPLRYQGKIVGVVSVSQNKTNRAWSIEEIHFTNSIASFIALAVESVRRHQAELQLKQSSDRLALINAIANGIRSCFSPQSVIRYALKLLFDEFPDYRVSYAKVSKLGVVTVIECLSPSFMKNVKGAKIDLKVVPDFLIRLLKQEPVILSDLLGDARLDNLKDTIIQSNTRALLSYSLSRFHDQVDFLMLESHASHHWGEHEILTIKEVTEYLELALRDARGQEARKRAEKALDSQKAKLEYLVEERTAELRHKSDLEEVVANLSTKFINLPVDEYDEVIYNALQSIGSLCRAERANLNEVKSDELTVIKSHEWLAPGISSSVAKNSEFKLNRLPWIYRRLKKRNIVYFDSPEMMPKSAEKDQSSLTAMGAKSFISIPIVYGLKLCTIFNLSTQNYEAKWTPDEITLLQLVGNMLTNVIQRRRYEEQLKRSENLLRKSNKKLRDLATIDGLTGIANRRFFDTRLESEFNRAKREQSRISLILFDIDYFKQFNDEFGHVAGDLCLTRVATTIKEHCQRATELAARYGGEEFAVIVSNANEEQVVALASRIRQSIQSLAIDAARAADSSFLTLSCGIASFTPSLEQVPQDLIKAADKGLYSAKSSGRNCVKVAGEDSIVEFRRKNS</sequence>
<dbReference type="InterPro" id="IPR050469">
    <property type="entry name" value="Diguanylate_Cyclase"/>
</dbReference>
<evidence type="ECO:0000259" key="9">
    <source>
        <dbReference type="PROSITE" id="PS50839"/>
    </source>
</evidence>
<dbReference type="Pfam" id="PF03924">
    <property type="entry name" value="CHASE"/>
    <property type="match status" value="1"/>
</dbReference>
<dbReference type="SMART" id="SM00065">
    <property type="entry name" value="GAF"/>
    <property type="match status" value="2"/>
</dbReference>
<dbReference type="GO" id="GO:0005886">
    <property type="term" value="C:plasma membrane"/>
    <property type="evidence" value="ECO:0007669"/>
    <property type="project" value="TreeGrafter"/>
</dbReference>
<dbReference type="Gene3D" id="3.30.450.350">
    <property type="entry name" value="CHASE domain"/>
    <property type="match status" value="1"/>
</dbReference>
<dbReference type="NCBIfam" id="TIGR00254">
    <property type="entry name" value="GGDEF"/>
    <property type="match status" value="1"/>
</dbReference>
<dbReference type="SMART" id="SM01079">
    <property type="entry name" value="CHASE"/>
    <property type="match status" value="1"/>
</dbReference>
<dbReference type="PANTHER" id="PTHR45138">
    <property type="entry name" value="REGULATORY COMPONENTS OF SENSORY TRANSDUCTION SYSTEM"/>
    <property type="match status" value="1"/>
</dbReference>
<dbReference type="InterPro" id="IPR029787">
    <property type="entry name" value="Nucleotide_cyclase"/>
</dbReference>
<keyword evidence="5 8" id="KW-1133">Transmembrane helix</keyword>
<dbReference type="GO" id="GO:0007165">
    <property type="term" value="P:signal transduction"/>
    <property type="evidence" value="ECO:0007669"/>
    <property type="project" value="UniProtKB-ARBA"/>
</dbReference>
<evidence type="ECO:0000256" key="3">
    <source>
        <dbReference type="ARBA" id="ARBA00012528"/>
    </source>
</evidence>
<evidence type="ECO:0000256" key="6">
    <source>
        <dbReference type="ARBA" id="ARBA00023136"/>
    </source>
</evidence>
<dbReference type="GO" id="GO:1902201">
    <property type="term" value="P:negative regulation of bacterial-type flagellum-dependent cell motility"/>
    <property type="evidence" value="ECO:0007669"/>
    <property type="project" value="TreeGrafter"/>
</dbReference>
<comment type="caution">
    <text evidence="11">The sequence shown here is derived from an EMBL/GenBank/DDBJ whole genome shotgun (WGS) entry which is preliminary data.</text>
</comment>
<dbReference type="InterPro" id="IPR003018">
    <property type="entry name" value="GAF"/>
</dbReference>
<evidence type="ECO:0000259" key="10">
    <source>
        <dbReference type="PROSITE" id="PS50887"/>
    </source>
</evidence>
<dbReference type="InterPro" id="IPR029016">
    <property type="entry name" value="GAF-like_dom_sf"/>
</dbReference>
<gene>
    <name evidence="11" type="ORF">FLL45_17795</name>
</gene>